<sequence>MMIVFQWRLLWEQVHLLKFSPKPVRKFLSFDKGDETETSEATDVQYKSNSENHDLQSDLTTLAHDGTDPLPGLMMEELKDAEFLPPIVYEFMESLHSEPPFENLPGMLPVLHLPQMRRMSLLLTPSWVPQILVQ</sequence>
<gene>
    <name evidence="1" type="ORF">NE237_027853</name>
</gene>
<evidence type="ECO:0000313" key="1">
    <source>
        <dbReference type="EMBL" id="KAJ4951021.1"/>
    </source>
</evidence>
<dbReference type="EMBL" id="JAMYWD010000012">
    <property type="protein sequence ID" value="KAJ4951021.1"/>
    <property type="molecule type" value="Genomic_DNA"/>
</dbReference>
<proteinExistence type="predicted"/>
<keyword evidence="2" id="KW-1185">Reference proteome</keyword>
<dbReference type="Proteomes" id="UP001141806">
    <property type="component" value="Unassembled WGS sequence"/>
</dbReference>
<organism evidence="1 2">
    <name type="scientific">Protea cynaroides</name>
    <dbReference type="NCBI Taxonomy" id="273540"/>
    <lineage>
        <taxon>Eukaryota</taxon>
        <taxon>Viridiplantae</taxon>
        <taxon>Streptophyta</taxon>
        <taxon>Embryophyta</taxon>
        <taxon>Tracheophyta</taxon>
        <taxon>Spermatophyta</taxon>
        <taxon>Magnoliopsida</taxon>
        <taxon>Proteales</taxon>
        <taxon>Proteaceae</taxon>
        <taxon>Protea</taxon>
    </lineage>
</organism>
<comment type="caution">
    <text evidence="1">The sequence shown here is derived from an EMBL/GenBank/DDBJ whole genome shotgun (WGS) entry which is preliminary data.</text>
</comment>
<dbReference type="AlphaFoldDB" id="A0A9Q0GN97"/>
<name>A0A9Q0GN97_9MAGN</name>
<evidence type="ECO:0000313" key="2">
    <source>
        <dbReference type="Proteomes" id="UP001141806"/>
    </source>
</evidence>
<protein>
    <submittedName>
        <fullName evidence="1">Uncharacterized protein</fullName>
    </submittedName>
</protein>
<accession>A0A9Q0GN97</accession>
<reference evidence="1" key="1">
    <citation type="journal article" date="2023" name="Plant J.">
        <title>The genome of the king protea, Protea cynaroides.</title>
        <authorList>
            <person name="Chang J."/>
            <person name="Duong T.A."/>
            <person name="Schoeman C."/>
            <person name="Ma X."/>
            <person name="Roodt D."/>
            <person name="Barker N."/>
            <person name="Li Z."/>
            <person name="Van de Peer Y."/>
            <person name="Mizrachi E."/>
        </authorList>
    </citation>
    <scope>NUCLEOTIDE SEQUENCE</scope>
    <source>
        <tissue evidence="1">Young leaves</tissue>
    </source>
</reference>
<dbReference type="OrthoDB" id="1884872at2759"/>